<dbReference type="AlphaFoldDB" id="A0AAU7Y8Z2"/>
<name>A0AAU7Y8Z2_9PSED</name>
<proteinExistence type="predicted"/>
<dbReference type="Pfam" id="PF12625">
    <property type="entry name" value="Arabinose_bd"/>
    <property type="match status" value="1"/>
</dbReference>
<evidence type="ECO:0000259" key="4">
    <source>
        <dbReference type="PROSITE" id="PS01124"/>
    </source>
</evidence>
<dbReference type="GO" id="GO:0005829">
    <property type="term" value="C:cytosol"/>
    <property type="evidence" value="ECO:0007669"/>
    <property type="project" value="TreeGrafter"/>
</dbReference>
<sequence length="334" mass="36957">MPDFRLPVQYLRQVAEQLRVMGVAPGEWLADCGVAPALLDDPEYQPGIELFGPLMQQALRLSGEPALGLLIGERLGVGTHGVLGFAALQGGSLRQVIQLLERYLAVRTTLARVQLDGEPGQAREHLRFVAEYPLGEIEQTVMEAVMLAVKNIFDAITPAGRSASRISFPAPQPIYAALAEQLFGCPVDYAQSWAGFTFDTAMLDTPLRMADPSAFREAELICQRELKKLGEKSSLGARVRRLILERQNAFPSLVTIARLLYMTPRTLHRRLLAEGTSYKQILKEVRHVLAIEHLRAGRLTVEEIAQVLGYSDVANFRRAFKQWEGVAPSAFVAP</sequence>
<organism evidence="5">
    <name type="scientific">Pseudomonas solani</name>
    <dbReference type="NCBI Taxonomy" id="2731552"/>
    <lineage>
        <taxon>Bacteria</taxon>
        <taxon>Pseudomonadati</taxon>
        <taxon>Pseudomonadota</taxon>
        <taxon>Gammaproteobacteria</taxon>
        <taxon>Pseudomonadales</taxon>
        <taxon>Pseudomonadaceae</taxon>
        <taxon>Pseudomonas</taxon>
    </lineage>
</organism>
<feature type="domain" description="HTH araC/xylS-type" evidence="4">
    <location>
        <begin position="237"/>
        <end position="334"/>
    </location>
</feature>
<evidence type="ECO:0000256" key="3">
    <source>
        <dbReference type="ARBA" id="ARBA00023163"/>
    </source>
</evidence>
<dbReference type="SUPFAM" id="SSF46689">
    <property type="entry name" value="Homeodomain-like"/>
    <property type="match status" value="1"/>
</dbReference>
<evidence type="ECO:0000256" key="2">
    <source>
        <dbReference type="ARBA" id="ARBA00023125"/>
    </source>
</evidence>
<keyword evidence="1" id="KW-0805">Transcription regulation</keyword>
<dbReference type="GO" id="GO:0003700">
    <property type="term" value="F:DNA-binding transcription factor activity"/>
    <property type="evidence" value="ECO:0007669"/>
    <property type="project" value="InterPro"/>
</dbReference>
<reference evidence="5" key="1">
    <citation type="submission" date="2023-08" db="EMBL/GenBank/DDBJ databases">
        <title>Increased levels of nutrients transform a symbiont into a lethal pathobiont.</title>
        <authorList>
            <person name="Lachnit T."/>
            <person name="Ulrich L."/>
            <person name="Willmer F.M."/>
            <person name="Hasenbein T."/>
            <person name="Steiner L.X."/>
            <person name="Wolters M."/>
            <person name="Herbst E.M."/>
            <person name="Deines P."/>
        </authorList>
    </citation>
    <scope>NUCLEOTIDE SEQUENCE</scope>
    <source>
        <strain evidence="5">T3</strain>
    </source>
</reference>
<dbReference type="PANTHER" id="PTHR47894">
    <property type="entry name" value="HTH-TYPE TRANSCRIPTIONAL REGULATOR GADX"/>
    <property type="match status" value="1"/>
</dbReference>
<dbReference type="EMBL" id="CP158373">
    <property type="protein sequence ID" value="XBY66847.1"/>
    <property type="molecule type" value="Genomic_DNA"/>
</dbReference>
<dbReference type="Gene3D" id="1.10.10.60">
    <property type="entry name" value="Homeodomain-like"/>
    <property type="match status" value="1"/>
</dbReference>
<evidence type="ECO:0000313" key="5">
    <source>
        <dbReference type="EMBL" id="XBY66847.1"/>
    </source>
</evidence>
<accession>A0AAU7Y8Z2</accession>
<dbReference type="Pfam" id="PF12833">
    <property type="entry name" value="HTH_18"/>
    <property type="match status" value="1"/>
</dbReference>
<dbReference type="PANTHER" id="PTHR47894:SF1">
    <property type="entry name" value="HTH-TYPE TRANSCRIPTIONAL REGULATOR VQSM"/>
    <property type="match status" value="1"/>
</dbReference>
<dbReference type="RefSeq" id="WP_350448530.1">
    <property type="nucleotide sequence ID" value="NZ_CP158373.1"/>
</dbReference>
<dbReference type="SMART" id="SM00342">
    <property type="entry name" value="HTH_ARAC"/>
    <property type="match status" value="1"/>
</dbReference>
<dbReference type="PROSITE" id="PS01124">
    <property type="entry name" value="HTH_ARAC_FAMILY_2"/>
    <property type="match status" value="1"/>
</dbReference>
<keyword evidence="2" id="KW-0238">DNA-binding</keyword>
<dbReference type="InterPro" id="IPR032687">
    <property type="entry name" value="AraC-type_N"/>
</dbReference>
<dbReference type="InterPro" id="IPR009057">
    <property type="entry name" value="Homeodomain-like_sf"/>
</dbReference>
<dbReference type="GO" id="GO:0000976">
    <property type="term" value="F:transcription cis-regulatory region binding"/>
    <property type="evidence" value="ECO:0007669"/>
    <property type="project" value="TreeGrafter"/>
</dbReference>
<gene>
    <name evidence="5" type="ORF">ABS648_14080</name>
</gene>
<protein>
    <submittedName>
        <fullName evidence="5">AraC family transcriptional regulator</fullName>
    </submittedName>
</protein>
<keyword evidence="3" id="KW-0804">Transcription</keyword>
<dbReference type="InterPro" id="IPR018060">
    <property type="entry name" value="HTH_AraC"/>
</dbReference>
<evidence type="ECO:0000256" key="1">
    <source>
        <dbReference type="ARBA" id="ARBA00023015"/>
    </source>
</evidence>